<evidence type="ECO:0000313" key="2">
    <source>
        <dbReference type="Proteomes" id="UP000280834"/>
    </source>
</evidence>
<dbReference type="EMBL" id="UZAG01019397">
    <property type="protein sequence ID" value="VDO43539.1"/>
    <property type="molecule type" value="Genomic_DNA"/>
</dbReference>
<evidence type="ECO:0000313" key="1">
    <source>
        <dbReference type="EMBL" id="VDO43539.1"/>
    </source>
</evidence>
<reference evidence="3" key="1">
    <citation type="submission" date="2017-02" db="UniProtKB">
        <authorList>
            <consortium name="WormBaseParasite"/>
        </authorList>
    </citation>
    <scope>IDENTIFICATION</scope>
</reference>
<accession>A0A0R3R3W4</accession>
<gene>
    <name evidence="1" type="ORF">BTMF_LOCUS12700</name>
</gene>
<organism evidence="3">
    <name type="scientific">Brugia timori</name>
    <dbReference type="NCBI Taxonomy" id="42155"/>
    <lineage>
        <taxon>Eukaryota</taxon>
        <taxon>Metazoa</taxon>
        <taxon>Ecdysozoa</taxon>
        <taxon>Nematoda</taxon>
        <taxon>Chromadorea</taxon>
        <taxon>Rhabditida</taxon>
        <taxon>Spirurina</taxon>
        <taxon>Spiruromorpha</taxon>
        <taxon>Filarioidea</taxon>
        <taxon>Onchocercidae</taxon>
        <taxon>Brugia</taxon>
    </lineage>
</organism>
<name>A0A0R3R3W4_9BILA</name>
<dbReference type="AlphaFoldDB" id="A0A0R3R3W4"/>
<protein>
    <submittedName>
        <fullName evidence="3">TonB_C domain-containing protein</fullName>
    </submittedName>
</protein>
<evidence type="ECO:0000313" key="3">
    <source>
        <dbReference type="WBParaSite" id="BTMF_0001470401-mRNA-1"/>
    </source>
</evidence>
<keyword evidence="2" id="KW-1185">Reference proteome</keyword>
<dbReference type="WBParaSite" id="BTMF_0001470401-mRNA-1">
    <property type="protein sequence ID" value="BTMF_0001470401-mRNA-1"/>
    <property type="gene ID" value="BTMF_0001470401"/>
</dbReference>
<dbReference type="Proteomes" id="UP000280834">
    <property type="component" value="Unassembled WGS sequence"/>
</dbReference>
<proteinExistence type="predicted"/>
<reference evidence="1 2" key="2">
    <citation type="submission" date="2018-11" db="EMBL/GenBank/DDBJ databases">
        <authorList>
            <consortium name="Pathogen Informatics"/>
        </authorList>
    </citation>
    <scope>NUCLEOTIDE SEQUENCE [LARGE SCALE GENOMIC DNA]</scope>
</reference>
<sequence length="103" mass="11742">MKRKTEFKRQKNWQYYTSKTCSSIEIFAIHKNIKLNILSVRLEAHGTLKEGDKPAAERDASISGVMKAFAPSVPAAALAQRKLFTAAFKIKTSFKFDIFEPFR</sequence>